<feature type="transmembrane region" description="Helical" evidence="10">
    <location>
        <begin position="97"/>
        <end position="120"/>
    </location>
</feature>
<feature type="transmembrane region" description="Helical" evidence="10">
    <location>
        <begin position="198"/>
        <end position="218"/>
    </location>
</feature>
<evidence type="ECO:0000256" key="6">
    <source>
        <dbReference type="ARBA" id="ARBA00022692"/>
    </source>
</evidence>
<evidence type="ECO:0000256" key="2">
    <source>
        <dbReference type="ARBA" id="ARBA00008417"/>
    </source>
</evidence>
<evidence type="ECO:0000256" key="7">
    <source>
        <dbReference type="ARBA" id="ARBA00022989"/>
    </source>
</evidence>
<reference evidence="11" key="2">
    <citation type="journal article" date="2021" name="PeerJ">
        <title>Extensive microbial diversity within the chicken gut microbiome revealed by metagenomics and culture.</title>
        <authorList>
            <person name="Gilroy R."/>
            <person name="Ravi A."/>
            <person name="Getino M."/>
            <person name="Pursley I."/>
            <person name="Horton D.L."/>
            <person name="Alikhan N.F."/>
            <person name="Baker D."/>
            <person name="Gharbi K."/>
            <person name="Hall N."/>
            <person name="Watson M."/>
            <person name="Adriaenssens E.M."/>
            <person name="Foster-Nyarko E."/>
            <person name="Jarju S."/>
            <person name="Secka A."/>
            <person name="Antonio M."/>
            <person name="Oren A."/>
            <person name="Chaudhuri R.R."/>
            <person name="La Ragione R."/>
            <person name="Hildebrand F."/>
            <person name="Pallen M.J."/>
        </authorList>
    </citation>
    <scope>NUCLEOTIDE SEQUENCE</scope>
    <source>
        <strain evidence="11">CHK178-757</strain>
    </source>
</reference>
<feature type="transmembrane region" description="Helical" evidence="10">
    <location>
        <begin position="401"/>
        <end position="425"/>
    </location>
</feature>
<feature type="transmembrane region" description="Helical" evidence="10">
    <location>
        <begin position="322"/>
        <end position="345"/>
    </location>
</feature>
<protein>
    <recommendedName>
        <fullName evidence="3">Multidrug export protein MepA</fullName>
    </recommendedName>
</protein>
<keyword evidence="4" id="KW-0813">Transport</keyword>
<evidence type="ECO:0000256" key="3">
    <source>
        <dbReference type="ARBA" id="ARBA00022106"/>
    </source>
</evidence>
<dbReference type="PANTHER" id="PTHR43823">
    <property type="entry name" value="SPORULATION PROTEIN YKVU"/>
    <property type="match status" value="1"/>
</dbReference>
<evidence type="ECO:0000313" key="12">
    <source>
        <dbReference type="Proteomes" id="UP000823927"/>
    </source>
</evidence>
<dbReference type="NCBIfam" id="TIGR00797">
    <property type="entry name" value="matE"/>
    <property type="match status" value="1"/>
</dbReference>
<evidence type="ECO:0000256" key="8">
    <source>
        <dbReference type="ARBA" id="ARBA00023136"/>
    </source>
</evidence>
<dbReference type="InterPro" id="IPR045070">
    <property type="entry name" value="MATE_MepA-like"/>
</dbReference>
<dbReference type="InterPro" id="IPR051327">
    <property type="entry name" value="MATE_MepA_subfamily"/>
</dbReference>
<comment type="subcellular location">
    <subcellularLocation>
        <location evidence="1">Cell membrane</location>
        <topology evidence="1">Multi-pass membrane protein</topology>
    </subcellularLocation>
</comment>
<feature type="transmembrane region" description="Helical" evidence="10">
    <location>
        <begin position="365"/>
        <end position="389"/>
    </location>
</feature>
<dbReference type="Proteomes" id="UP000823927">
    <property type="component" value="Unassembled WGS sequence"/>
</dbReference>
<dbReference type="AlphaFoldDB" id="A0A9D1F3T1"/>
<evidence type="ECO:0000256" key="1">
    <source>
        <dbReference type="ARBA" id="ARBA00004651"/>
    </source>
</evidence>
<proteinExistence type="inferred from homology"/>
<feature type="transmembrane region" description="Helical" evidence="10">
    <location>
        <begin position="140"/>
        <end position="160"/>
    </location>
</feature>
<keyword evidence="8 10" id="KW-0472">Membrane</keyword>
<dbReference type="InterPro" id="IPR002528">
    <property type="entry name" value="MATE_fam"/>
</dbReference>
<dbReference type="Pfam" id="PF01554">
    <property type="entry name" value="MatE"/>
    <property type="match status" value="2"/>
</dbReference>
<dbReference type="EMBL" id="DVIT01000013">
    <property type="protein sequence ID" value="HIS46522.1"/>
    <property type="molecule type" value="Genomic_DNA"/>
</dbReference>
<dbReference type="GO" id="GO:0015297">
    <property type="term" value="F:antiporter activity"/>
    <property type="evidence" value="ECO:0007669"/>
    <property type="project" value="InterPro"/>
</dbReference>
<dbReference type="PIRSF" id="PIRSF006603">
    <property type="entry name" value="DinF"/>
    <property type="match status" value="1"/>
</dbReference>
<keyword evidence="6 10" id="KW-0812">Transmembrane</keyword>
<sequence length="454" mass="49019">MAQSAKNDFSQGSMSRNIMNIALPMILAQLINVLYSVVDRMYIGRLPDASTLALTGIGLTLPVTSMITAFSNLFSTGGAPLFSIARGEGNEKKASRILGTSASMLILMGLLLTILVWAVKKPMLYLLGASDATFPYANEYLTIYLLGTIFVMISLGLNSFINAQGFARTGMFTVLIGAILNIILDPIFIFVLDMGVSGAALATIISQGVSALWVLRFLTGPKAIIKIKKDQLRPDFKLVGRIFGLGLSGFIMSVTNSAVQMICNVTLQSWGGDLYVAIMTVLNSVREIVSMPIQGITSGAQPVLGFNYGAGKYQRVRSGIKFTSLVGIIYTTAAWAIIFVFPEFFIQIFNSDPALLEAGVPSLHLYFFGFFMMSLQFSGQCVFTGLGKAKFAIFFSLLRKAIIVIPLTLILPYAANLGVTGVFLAEPISNFIGGAACFITMMLTVYRNLGKQDA</sequence>
<dbReference type="GO" id="GO:0042910">
    <property type="term" value="F:xenobiotic transmembrane transporter activity"/>
    <property type="evidence" value="ECO:0007669"/>
    <property type="project" value="InterPro"/>
</dbReference>
<comment type="similarity">
    <text evidence="2">Belongs to the multi antimicrobial extrusion (MATE) (TC 2.A.66.1) family. MepA subfamily.</text>
</comment>
<evidence type="ECO:0000256" key="4">
    <source>
        <dbReference type="ARBA" id="ARBA00022448"/>
    </source>
</evidence>
<feature type="transmembrane region" description="Helical" evidence="10">
    <location>
        <begin position="238"/>
        <end position="259"/>
    </location>
</feature>
<evidence type="ECO:0000256" key="9">
    <source>
        <dbReference type="ARBA" id="ARBA00023251"/>
    </source>
</evidence>
<evidence type="ECO:0000313" key="11">
    <source>
        <dbReference type="EMBL" id="HIS46522.1"/>
    </source>
</evidence>
<feature type="transmembrane region" description="Helical" evidence="10">
    <location>
        <begin position="431"/>
        <end position="449"/>
    </location>
</feature>
<reference evidence="11" key="1">
    <citation type="submission" date="2020-10" db="EMBL/GenBank/DDBJ databases">
        <authorList>
            <person name="Gilroy R."/>
        </authorList>
    </citation>
    <scope>NUCLEOTIDE SEQUENCE</scope>
    <source>
        <strain evidence="11">CHK178-757</strain>
    </source>
</reference>
<dbReference type="GO" id="GO:0005886">
    <property type="term" value="C:plasma membrane"/>
    <property type="evidence" value="ECO:0007669"/>
    <property type="project" value="UniProtKB-SubCell"/>
</dbReference>
<name>A0A9D1F3T1_9FIRM</name>
<gene>
    <name evidence="11" type="ORF">IAB46_03005</name>
</gene>
<feature type="transmembrane region" description="Helical" evidence="10">
    <location>
        <begin position="21"/>
        <end position="43"/>
    </location>
</feature>
<dbReference type="PANTHER" id="PTHR43823:SF3">
    <property type="entry name" value="MULTIDRUG EXPORT PROTEIN MEPA"/>
    <property type="match status" value="1"/>
</dbReference>
<accession>A0A9D1F3T1</accession>
<dbReference type="GO" id="GO:0046677">
    <property type="term" value="P:response to antibiotic"/>
    <property type="evidence" value="ECO:0007669"/>
    <property type="project" value="UniProtKB-KW"/>
</dbReference>
<comment type="caution">
    <text evidence="11">The sequence shown here is derived from an EMBL/GenBank/DDBJ whole genome shotgun (WGS) entry which is preliminary data.</text>
</comment>
<feature type="transmembrane region" description="Helical" evidence="10">
    <location>
        <begin position="63"/>
        <end position="85"/>
    </location>
</feature>
<feature type="transmembrane region" description="Helical" evidence="10">
    <location>
        <begin position="172"/>
        <end position="192"/>
    </location>
</feature>
<organism evidence="11 12">
    <name type="scientific">Candidatus Scybalocola faecigallinarum</name>
    <dbReference type="NCBI Taxonomy" id="2840941"/>
    <lineage>
        <taxon>Bacteria</taxon>
        <taxon>Bacillati</taxon>
        <taxon>Bacillota</taxon>
        <taxon>Clostridia</taxon>
        <taxon>Lachnospirales</taxon>
        <taxon>Lachnospiraceae</taxon>
        <taxon>Lachnospiraceae incertae sedis</taxon>
        <taxon>Candidatus Scybalocola (ex Gilroy et al. 2021)</taxon>
    </lineage>
</organism>
<keyword evidence="7 10" id="KW-1133">Transmembrane helix</keyword>
<evidence type="ECO:0000256" key="5">
    <source>
        <dbReference type="ARBA" id="ARBA00022475"/>
    </source>
</evidence>
<evidence type="ECO:0000256" key="10">
    <source>
        <dbReference type="SAM" id="Phobius"/>
    </source>
</evidence>
<dbReference type="InterPro" id="IPR048279">
    <property type="entry name" value="MdtK-like"/>
</dbReference>
<keyword evidence="5" id="KW-1003">Cell membrane</keyword>
<dbReference type="CDD" id="cd13143">
    <property type="entry name" value="MATE_MepA_like"/>
    <property type="match status" value="1"/>
</dbReference>
<keyword evidence="9" id="KW-0046">Antibiotic resistance</keyword>